<dbReference type="InterPro" id="IPR001394">
    <property type="entry name" value="Peptidase_C19_UCH"/>
</dbReference>
<dbReference type="InParanoid" id="A0A5J5EIB0"/>
<dbReference type="InterPro" id="IPR038765">
    <property type="entry name" value="Papain-like_cys_pep_sf"/>
</dbReference>
<dbReference type="SUPFAM" id="SSF54001">
    <property type="entry name" value="Cysteine proteinases"/>
    <property type="match status" value="1"/>
</dbReference>
<evidence type="ECO:0000313" key="3">
    <source>
        <dbReference type="Proteomes" id="UP000326924"/>
    </source>
</evidence>
<dbReference type="OrthoDB" id="289038at2759"/>
<organism evidence="2 3">
    <name type="scientific">Sphaerosporella brunnea</name>
    <dbReference type="NCBI Taxonomy" id="1250544"/>
    <lineage>
        <taxon>Eukaryota</taxon>
        <taxon>Fungi</taxon>
        <taxon>Dikarya</taxon>
        <taxon>Ascomycota</taxon>
        <taxon>Pezizomycotina</taxon>
        <taxon>Pezizomycetes</taxon>
        <taxon>Pezizales</taxon>
        <taxon>Pyronemataceae</taxon>
        <taxon>Sphaerosporella</taxon>
    </lineage>
</organism>
<dbReference type="Pfam" id="PF00443">
    <property type="entry name" value="UCH"/>
    <property type="match status" value="1"/>
</dbReference>
<dbReference type="Proteomes" id="UP000326924">
    <property type="component" value="Unassembled WGS sequence"/>
</dbReference>
<name>A0A5J5EIB0_9PEZI</name>
<feature type="non-terminal residue" evidence="2">
    <location>
        <position position="384"/>
    </location>
</feature>
<dbReference type="PROSITE" id="PS00973">
    <property type="entry name" value="USP_2"/>
    <property type="match status" value="1"/>
</dbReference>
<proteinExistence type="predicted"/>
<reference evidence="2 3" key="1">
    <citation type="submission" date="2019-09" db="EMBL/GenBank/DDBJ databases">
        <title>Draft genome of the ectomycorrhizal ascomycete Sphaerosporella brunnea.</title>
        <authorList>
            <consortium name="DOE Joint Genome Institute"/>
            <person name="Benucci G.M."/>
            <person name="Marozzi G."/>
            <person name="Antonielli L."/>
            <person name="Sanchez S."/>
            <person name="Marco P."/>
            <person name="Wang X."/>
            <person name="Falini L.B."/>
            <person name="Barry K."/>
            <person name="Haridas S."/>
            <person name="Lipzen A."/>
            <person name="Labutti K."/>
            <person name="Grigoriev I.V."/>
            <person name="Murat C."/>
            <person name="Martin F."/>
            <person name="Albertini E."/>
            <person name="Donnini D."/>
            <person name="Bonito G."/>
        </authorList>
    </citation>
    <scope>NUCLEOTIDE SEQUENCE [LARGE SCALE GENOMIC DNA]</scope>
    <source>
        <strain evidence="2 3">Sb_GMNB300</strain>
    </source>
</reference>
<dbReference type="InterPro" id="IPR050185">
    <property type="entry name" value="Ub_carboxyl-term_hydrolase"/>
</dbReference>
<dbReference type="InterPro" id="IPR018200">
    <property type="entry name" value="USP_CS"/>
</dbReference>
<dbReference type="Gene3D" id="3.90.70.10">
    <property type="entry name" value="Cysteine proteinases"/>
    <property type="match status" value="1"/>
</dbReference>
<dbReference type="PROSITE" id="PS50235">
    <property type="entry name" value="USP_3"/>
    <property type="match status" value="1"/>
</dbReference>
<dbReference type="PANTHER" id="PTHR21646">
    <property type="entry name" value="UBIQUITIN CARBOXYL-TERMINAL HYDROLASE"/>
    <property type="match status" value="1"/>
</dbReference>
<evidence type="ECO:0000259" key="1">
    <source>
        <dbReference type="PROSITE" id="PS50235"/>
    </source>
</evidence>
<dbReference type="GO" id="GO:0016579">
    <property type="term" value="P:protein deubiquitination"/>
    <property type="evidence" value="ECO:0007669"/>
    <property type="project" value="InterPro"/>
</dbReference>
<comment type="caution">
    <text evidence="2">The sequence shown here is derived from an EMBL/GenBank/DDBJ whole genome shotgun (WGS) entry which is preliminary data.</text>
</comment>
<keyword evidence="3" id="KW-1185">Reference proteome</keyword>
<dbReference type="AlphaFoldDB" id="A0A5J5EIB0"/>
<dbReference type="CDD" id="cd02257">
    <property type="entry name" value="Peptidase_C19"/>
    <property type="match status" value="1"/>
</dbReference>
<protein>
    <recommendedName>
        <fullName evidence="1">USP domain-containing protein</fullName>
    </recommendedName>
</protein>
<feature type="domain" description="USP" evidence="1">
    <location>
        <begin position="8"/>
        <end position="375"/>
    </location>
</feature>
<dbReference type="InterPro" id="IPR028889">
    <property type="entry name" value="USP"/>
</dbReference>
<evidence type="ECO:0000313" key="2">
    <source>
        <dbReference type="EMBL" id="KAA8894883.1"/>
    </source>
</evidence>
<dbReference type="GO" id="GO:0004843">
    <property type="term" value="F:cysteine-type deubiquitinase activity"/>
    <property type="evidence" value="ECO:0007669"/>
    <property type="project" value="InterPro"/>
</dbReference>
<accession>A0A5J5EIB0</accession>
<dbReference type="PANTHER" id="PTHR21646:SF86">
    <property type="entry name" value="UBIQUITIN CARBOXYL-TERMINAL HYDROLASE"/>
    <property type="match status" value="1"/>
</dbReference>
<dbReference type="EMBL" id="VXIS01000304">
    <property type="protein sequence ID" value="KAA8894883.1"/>
    <property type="molecule type" value="Genomic_DNA"/>
</dbReference>
<gene>
    <name evidence="2" type="ORF">FN846DRAFT_972243</name>
</gene>
<sequence length="384" mass="43023">MSTLVDNFGRYKQPLSRGGSYNNAVIQALSHTTPLREYFLHFTSSSNSAAASSSSTEEVAAVTLQPNRPRTRRAARLEKKLNAPSDANLCTEFSKLLRSMWGGEGIEVGTRSRRMASVVSPHAFAGAVATLLPLFQERYEQQDAQEFLRCALERMQHELIEEMLKNSPSNIDIDLEDTIINRVFGGVLWNKISCLSCLEYTIKPDPFLDLSLVIPTPTTPTVTLEDCLDLFSSSEDLESPSLLSPESRTCYSCGSESGFSKDIKIGELPTILCVHLKRFRWKADRKQKVDTLVRFPLDGLDMTRWLGDTGGTAERKLYELYAVVVHQGSGANSGHYSAFVKSADEWWCLNDERAARAKPEQVQRAKAYLLFYRQQEGVQEEAES</sequence>